<feature type="transmembrane region" description="Helical" evidence="9">
    <location>
        <begin position="2629"/>
        <end position="2648"/>
    </location>
</feature>
<evidence type="ECO:0000259" key="11">
    <source>
        <dbReference type="PROSITE" id="PS50022"/>
    </source>
</evidence>
<feature type="compositionally biased region" description="Acidic residues" evidence="8">
    <location>
        <begin position="256"/>
        <end position="265"/>
    </location>
</feature>
<gene>
    <name evidence="12" type="ORF">AURANDRAFT_68050</name>
</gene>
<evidence type="ECO:0000256" key="5">
    <source>
        <dbReference type="ARBA" id="ARBA00022989"/>
    </source>
</evidence>
<dbReference type="InterPro" id="IPR002859">
    <property type="entry name" value="PKD/REJ-like"/>
</dbReference>
<accession>F0YNB8</accession>
<evidence type="ECO:0000256" key="4">
    <source>
        <dbReference type="ARBA" id="ARBA00022737"/>
    </source>
</evidence>
<dbReference type="KEGG" id="aaf:AURANDRAFT_68050"/>
<dbReference type="Gene3D" id="2.60.120.200">
    <property type="match status" value="1"/>
</dbReference>
<feature type="domain" description="F5/8 type C" evidence="11">
    <location>
        <begin position="329"/>
        <end position="487"/>
    </location>
</feature>
<feature type="compositionally biased region" description="Basic and acidic residues" evidence="8">
    <location>
        <begin position="2536"/>
        <end position="2547"/>
    </location>
</feature>
<evidence type="ECO:0000313" key="12">
    <source>
        <dbReference type="EMBL" id="EGB03393.1"/>
    </source>
</evidence>
<dbReference type="Pfam" id="PF00754">
    <property type="entry name" value="F5_F8_type_C"/>
    <property type="match status" value="1"/>
</dbReference>
<dbReference type="GO" id="GO:0005886">
    <property type="term" value="C:plasma membrane"/>
    <property type="evidence" value="ECO:0007669"/>
    <property type="project" value="TreeGrafter"/>
</dbReference>
<feature type="compositionally biased region" description="Low complexity" evidence="8">
    <location>
        <begin position="521"/>
        <end position="537"/>
    </location>
</feature>
<feature type="compositionally biased region" description="Low complexity" evidence="8">
    <location>
        <begin position="599"/>
        <end position="610"/>
    </location>
</feature>
<feature type="signal peptide" evidence="10">
    <location>
        <begin position="1"/>
        <end position="16"/>
    </location>
</feature>
<evidence type="ECO:0000256" key="2">
    <source>
        <dbReference type="ARBA" id="ARBA00022692"/>
    </source>
</evidence>
<feature type="chain" id="PRO_5003263148" description="F5/8 type C domain-containing protein" evidence="10">
    <location>
        <begin position="17"/>
        <end position="2899"/>
    </location>
</feature>
<comment type="subcellular location">
    <subcellularLocation>
        <location evidence="1">Membrane</location>
    </subcellularLocation>
</comment>
<evidence type="ECO:0000256" key="8">
    <source>
        <dbReference type="SAM" id="MobiDB-lite"/>
    </source>
</evidence>
<feature type="region of interest" description="Disordered" evidence="8">
    <location>
        <begin position="254"/>
        <end position="339"/>
    </location>
</feature>
<dbReference type="SMART" id="SM00560">
    <property type="entry name" value="LamGL"/>
    <property type="match status" value="1"/>
</dbReference>
<feature type="compositionally biased region" description="Pro residues" evidence="8">
    <location>
        <begin position="568"/>
        <end position="598"/>
    </location>
</feature>
<feature type="region of interest" description="Disordered" evidence="8">
    <location>
        <begin position="2117"/>
        <end position="2152"/>
    </location>
</feature>
<evidence type="ECO:0000256" key="7">
    <source>
        <dbReference type="ARBA" id="ARBA00023157"/>
    </source>
</evidence>
<feature type="region of interest" description="Disordered" evidence="8">
    <location>
        <begin position="498"/>
        <end position="636"/>
    </location>
</feature>
<feature type="compositionally biased region" description="Low complexity" evidence="8">
    <location>
        <begin position="498"/>
        <end position="511"/>
    </location>
</feature>
<dbReference type="GO" id="GO:0005261">
    <property type="term" value="F:monoatomic cation channel activity"/>
    <property type="evidence" value="ECO:0007669"/>
    <property type="project" value="TreeGrafter"/>
</dbReference>
<dbReference type="InterPro" id="IPR008979">
    <property type="entry name" value="Galactose-bd-like_sf"/>
</dbReference>
<evidence type="ECO:0000313" key="13">
    <source>
        <dbReference type="Proteomes" id="UP000002729"/>
    </source>
</evidence>
<evidence type="ECO:0000256" key="10">
    <source>
        <dbReference type="SAM" id="SignalP"/>
    </source>
</evidence>
<dbReference type="GeneID" id="20226573"/>
<dbReference type="PANTHER" id="PTHR46730:SF1">
    <property type="entry name" value="PLAT DOMAIN-CONTAINING PROTEIN"/>
    <property type="match status" value="1"/>
</dbReference>
<dbReference type="Pfam" id="PF13385">
    <property type="entry name" value="Laminin_G_3"/>
    <property type="match status" value="1"/>
</dbReference>
<keyword evidence="13" id="KW-1185">Reference proteome</keyword>
<dbReference type="InterPro" id="IPR006558">
    <property type="entry name" value="LamG-like"/>
</dbReference>
<keyword evidence="6 9" id="KW-0472">Membrane</keyword>
<evidence type="ECO:0000256" key="3">
    <source>
        <dbReference type="ARBA" id="ARBA00022729"/>
    </source>
</evidence>
<feature type="transmembrane region" description="Helical" evidence="9">
    <location>
        <begin position="1872"/>
        <end position="1894"/>
    </location>
</feature>
<evidence type="ECO:0000256" key="9">
    <source>
        <dbReference type="SAM" id="Phobius"/>
    </source>
</evidence>
<keyword evidence="5 9" id="KW-1133">Transmembrane helix</keyword>
<dbReference type="GO" id="GO:0006816">
    <property type="term" value="P:calcium ion transport"/>
    <property type="evidence" value="ECO:0007669"/>
    <property type="project" value="TreeGrafter"/>
</dbReference>
<dbReference type="SUPFAM" id="SSF49899">
    <property type="entry name" value="Concanavalin A-like lectins/glucanases"/>
    <property type="match status" value="1"/>
</dbReference>
<dbReference type="Gene3D" id="2.60.120.260">
    <property type="entry name" value="Galactose-binding domain-like"/>
    <property type="match status" value="1"/>
</dbReference>
<protein>
    <recommendedName>
        <fullName evidence="11">F5/8 type C domain-containing protein</fullName>
    </recommendedName>
</protein>
<feature type="compositionally biased region" description="Low complexity" evidence="8">
    <location>
        <begin position="547"/>
        <end position="567"/>
    </location>
</feature>
<dbReference type="SUPFAM" id="SSF49785">
    <property type="entry name" value="Galactose-binding domain-like"/>
    <property type="match status" value="1"/>
</dbReference>
<organism evidence="13">
    <name type="scientific">Aureococcus anophagefferens</name>
    <name type="common">Harmful bloom alga</name>
    <dbReference type="NCBI Taxonomy" id="44056"/>
    <lineage>
        <taxon>Eukaryota</taxon>
        <taxon>Sar</taxon>
        <taxon>Stramenopiles</taxon>
        <taxon>Ochrophyta</taxon>
        <taxon>Pelagophyceae</taxon>
        <taxon>Pelagomonadales</taxon>
        <taxon>Pelagomonadaceae</taxon>
        <taxon>Aureococcus</taxon>
    </lineage>
</organism>
<feature type="transmembrane region" description="Helical" evidence="9">
    <location>
        <begin position="2352"/>
        <end position="2374"/>
    </location>
</feature>
<evidence type="ECO:0000256" key="6">
    <source>
        <dbReference type="ARBA" id="ARBA00023136"/>
    </source>
</evidence>
<feature type="compositionally biased region" description="Pro residues" evidence="8">
    <location>
        <begin position="268"/>
        <end position="331"/>
    </location>
</feature>
<feature type="region of interest" description="Disordered" evidence="8">
    <location>
        <begin position="2523"/>
        <end position="2548"/>
    </location>
</feature>
<dbReference type="Pfam" id="PF02010">
    <property type="entry name" value="REJ"/>
    <property type="match status" value="1"/>
</dbReference>
<dbReference type="RefSeq" id="XP_009041923.1">
    <property type="nucleotide sequence ID" value="XM_009043675.1"/>
</dbReference>
<feature type="transmembrane region" description="Helical" evidence="9">
    <location>
        <begin position="2386"/>
        <end position="2413"/>
    </location>
</feature>
<keyword evidence="7" id="KW-1015">Disulfide bond</keyword>
<dbReference type="PANTHER" id="PTHR46730">
    <property type="entry name" value="POLYCYSTIN-1"/>
    <property type="match status" value="1"/>
</dbReference>
<feature type="compositionally biased region" description="Pro residues" evidence="8">
    <location>
        <begin position="2122"/>
        <end position="2136"/>
    </location>
</feature>
<dbReference type="OrthoDB" id="76429at2759"/>
<keyword evidence="4" id="KW-0677">Repeat</keyword>
<feature type="transmembrane region" description="Helical" evidence="9">
    <location>
        <begin position="2071"/>
        <end position="2098"/>
    </location>
</feature>
<keyword evidence="2 9" id="KW-0812">Transmembrane</keyword>
<dbReference type="Proteomes" id="UP000002729">
    <property type="component" value="Unassembled WGS sequence"/>
</dbReference>
<dbReference type="InterPro" id="IPR013320">
    <property type="entry name" value="ConA-like_dom_sf"/>
</dbReference>
<keyword evidence="3 10" id="KW-0732">Signal</keyword>
<name>F0YNB8_AURAN</name>
<dbReference type="InterPro" id="IPR000421">
    <property type="entry name" value="FA58C"/>
</dbReference>
<sequence length="2899" mass="298971">MRVLALALGALRLAAGAFGGLADGRRDPVRAAADTGDEGTTTSDALDDSTLVAHYGFNDQDAADDHDDVNDYDGTIGGATFANGRDGSVALTFDGTDDYVSMPSSLTMTLIGSAARTVCLWAKIADFDGGTLFSYDSNLDGMRFGFSTGTAAGEFALLGYGDAYDFDVTVSGTDDGEWHHYCNTYDMVDWRLYVDGALVKTQTVVLNTGSANAFQVGRRSEDGSYKHFFSGTMDELSIWSSALSLSNVKELYSGYEEAESEEGNSDPDPTPRPTPTPVAQPDPTPRPTLSPIPRPSPRPTFPDPTPTPTLRPTPQPTPRPSPRPTYSPAPTPCTDGLRSEEDLTCLGTSSVYDATSECAETLDGIVASNEGWWSSAYSTTDQWVAYDLGATYELTGVCLLWGKFSTTYYAATNVRVDYATSEVTAPANDQSWTEGSSYKNFDGEADELDDGCFDLDPHVTARSLRLFFAQGVEQAYVSVGEFGVMASKCDVSYTPAPTGVPTSVPTSVPSTAPSPVPTLPPSTAAPTTSRPTGVPTSRPSPVPSSTPAPSAAPSAAPTAAPTALPTGIPSPRPTPAPSPNPTPEPSTAPTPAPTPEPSVSPTTASPSSLPTAPPSPTPSTAAPTTPNPTPYPSTAPTRDTVFFSVALDAETSAYATADESCDAYVSAGVDAIDGAILQNYIEEAAADHGEASSPVKDVTVSCAAGDAASSGSVANVFTIELECFASAVFSHGADVGSVHDAAATLGAYVASKVDDGSFAADRAALAAGSRRRLDESAAAIYVDAQTVSGSDTTVSGTLGPTGTPSIFPTPSPSTPAPSAVPTVTPCAELRDEGLVLDAPSILVANFSTTGDALTCAFDADTDLGGYDVSELFACASILDFDGADDAECYWVDARTLSAGVADAAIVPGDAVAVLDVVLRACDGFRCDCDTATTSSTTAASPVPPLVPVALLEGPTTASVCEGLRVGSAPSTGGGGRDLSYAWTATPTWASSSDATAAATLSAYAAAAGATLAIPVSDLADLATAGVDAVSFELTVTNFLGGVSDSSTPFVVDVRDDNPPSLQIAGGAVQAALAPAALSVKADAVASGCDGRSLKDRSVTLSYNLSKVADDGSLEATGFVSTSKDARYFKLAANALDSATSYELAVTAVDASSGASVTSAITIEVGRSNLVGAVDGGDRVVPLAGVLELDASTSYDPDDADAELAYSWTCDGDCDATLGLGRALETLEVDGDDLGVGSFAFTVVVSTADGREAAATVTHTIVDDDPPAVAIDGASLGSGRVAAAARVVLYGAASPSSLGDDDALANETGFNSTWVLDSGALIGGYGLETWARTAVTKSTTLTTRGHDLVLAAGALVPGATYTLRLEASTGGAVGAAAVTFVAATPPKSGKITASPGRGRALETAFSLTTSSWTSDDPPLAYAFKAFVGDSANASVSTLRAATRDASLAGVILPRGDPNVTIVAIATDVLGGRGEALASVEVGAVALSSDALANLTNDLLDAALANGDSEAVCQTVVAAAGAASGDPGVAATLVDSLADVVGALDADAAAVEQVASALAAASGNGSALASSAASSALESAAALAPLNDGAEAMTSVAAAGLADALSGLLDSELFQPYDNSTEANATDAAGLLGASVDGMGSSLLVGAVAGEAATEVTSGGLRLAAKRLEAGDGDNIIAPPGSDTAVALGGDVDGDVTITEFDANQHAGAEGGDEDVDSKVVRFGVSGSSSSNNRATLSFTRQSAAASRRRLSTSANATAYVQCPPGGGGNVSYVCGDGRELTVACPPTGLREAKVVAFDCAAVDRVDPGCASWRNGTWDHGGCTVEDLGNGTTLCDCDVSDEPLDYSATSNSVFGTYASAFAGLNGRDLLASPLLYWTMATLAGICGCVALVGYFLDKRDAARAAKRVAAAAAAPAPTLDDLIARSLPKLVTNLARPLRHTARVFVKHHSWLKVIGVYDANASRPRRSVTILFQLLTLMLGQAVAFWYAFPVGFCDDVMNPDGSLAGGERAMRNCLAKKTGFADMVAFLLDAEPVRDACTWYGSPLNSVLPEGTTRQCQLQPPEPQDVGFKRLLLIFLGVLISVPFSELFDATFVTYVCAPLKKERGFLKARDSLRLARGPPAGGAPPAPDGGAPPAPDGAAAPSPVRLGLDGRPLAPRRGAPAAVCPLMDAPDAEAAAHAVGRALWRNVGVDGPALAWDELPTAKYYALRALGAVMRGVLKQHGELEDAIDAAEPGSAQFRDLMRLKATLESTWRVQALDLPRKTRPRNFRRTFARHAYEKLVDALEVATAYSERMRHRGDSAEARALIVLALMRRRWFKGTELKIYESQLQADGFFTPPAKRKVVKPVSKRAKAIASVLCLVAFAGPLLFLAVFASSVGHKMTRGWYFSTLFTIFMALFVVEPITHFVIRVAVPAAIYDRLRWMDDPTRADAMPLRQQLFVKPSELLAAPAIAAFDACGARPPRSLDAVAAHVDLASEELPAPPGRPRSLAKLLELRGGGALKTPADVEKALILEAARAFAADEARHDDERDEDEEHNRAHAEKGGDEWSESALADLKKRTHFEPPVYHAQAIAVAGTILFMHPAVRSTVIKQSSTIASLFIIGVKLPPSIEALFTAANEYVPGCKVVIIAWLVAVSLVVAAVAAFKVRNVVYGVKRAKDAAARTAGRAYRSASMRFLDVETAPSPKTVFVEPAPGDRGAAYLAEPEPEAKSVTFEDPAPAPVVAVAAAAFAPPANPRSSQIQKAVRHAAVVAALAPRDPKGYFDLAEQQVVLEARSRPSTPLPSHIKRAAKAATAVTAFGEAGARASARAVVARAAAAEETKAAPADDGAARDETPRAISQALVYAVPEDYVADDAPEAVEAGGGGKVRKKMLGKLKKSAEGHSKKFVGEMRKMFFPT</sequence>
<dbReference type="InParanoid" id="F0YNB8"/>
<dbReference type="PROSITE" id="PS50022">
    <property type="entry name" value="FA58C_3"/>
    <property type="match status" value="1"/>
</dbReference>
<proteinExistence type="predicted"/>
<feature type="transmembrane region" description="Helical" evidence="9">
    <location>
        <begin position="1969"/>
        <end position="1988"/>
    </location>
</feature>
<reference evidence="12 13" key="1">
    <citation type="journal article" date="2011" name="Proc. Natl. Acad. Sci. U.S.A.">
        <title>Niche of harmful alga Aureococcus anophagefferens revealed through ecogenomics.</title>
        <authorList>
            <person name="Gobler C.J."/>
            <person name="Berry D.L."/>
            <person name="Dyhrman S.T."/>
            <person name="Wilhelm S.W."/>
            <person name="Salamov A."/>
            <person name="Lobanov A.V."/>
            <person name="Zhang Y."/>
            <person name="Collier J.L."/>
            <person name="Wurch L.L."/>
            <person name="Kustka A.B."/>
            <person name="Dill B.D."/>
            <person name="Shah M."/>
            <person name="VerBerkmoes N.C."/>
            <person name="Kuo A."/>
            <person name="Terry A."/>
            <person name="Pangilinan J."/>
            <person name="Lindquist E.A."/>
            <person name="Lucas S."/>
            <person name="Paulsen I.T."/>
            <person name="Hattenrath-Lehmann T.K."/>
            <person name="Talmage S.C."/>
            <person name="Walker E.A."/>
            <person name="Koch F."/>
            <person name="Burson A.M."/>
            <person name="Marcoval M.A."/>
            <person name="Tang Y.Z."/>
            <person name="Lecleir G.R."/>
            <person name="Coyne K.J."/>
            <person name="Berg G.M."/>
            <person name="Bertrand E.M."/>
            <person name="Saito M.A."/>
            <person name="Gladyshev V.N."/>
            <person name="Grigoriev I.V."/>
        </authorList>
    </citation>
    <scope>NUCLEOTIDE SEQUENCE [LARGE SCALE GENOMIC DNA]</scope>
    <source>
        <strain evidence="13">CCMP 1984</strain>
    </source>
</reference>
<dbReference type="EMBL" id="GL833173">
    <property type="protein sequence ID" value="EGB03393.1"/>
    <property type="molecule type" value="Genomic_DNA"/>
</dbReference>
<evidence type="ECO:0000256" key="1">
    <source>
        <dbReference type="ARBA" id="ARBA00004370"/>
    </source>
</evidence>